<dbReference type="KEGG" id="nsy:104221298"/>
<proteinExistence type="predicted"/>
<keyword evidence="1" id="KW-0175">Coiled coil</keyword>
<feature type="coiled-coil region" evidence="1">
    <location>
        <begin position="76"/>
        <end position="117"/>
    </location>
</feature>
<dbReference type="RefSeq" id="XP_009770634.1">
    <property type="nucleotide sequence ID" value="XM_009772332.1"/>
</dbReference>
<dbReference type="GeneID" id="104221298"/>
<reference evidence="4" key="2">
    <citation type="submission" date="2025-08" db="UniProtKB">
        <authorList>
            <consortium name="RefSeq"/>
        </authorList>
    </citation>
    <scope>IDENTIFICATION</scope>
    <source>
        <tissue evidence="4">Leaf</tissue>
    </source>
</reference>
<name>A0A1U7W7K4_NICSY</name>
<keyword evidence="3" id="KW-1185">Reference proteome</keyword>
<protein>
    <submittedName>
        <fullName evidence="4">Uncharacterized protein LOC104221298</fullName>
    </submittedName>
</protein>
<dbReference type="AlphaFoldDB" id="A0A1U7W7K4"/>
<accession>A0A1U7W7K4</accession>
<evidence type="ECO:0000256" key="1">
    <source>
        <dbReference type="SAM" id="Coils"/>
    </source>
</evidence>
<organism evidence="3 4">
    <name type="scientific">Nicotiana sylvestris</name>
    <name type="common">Wood tobacco</name>
    <name type="synonym">South American tobacco</name>
    <dbReference type="NCBI Taxonomy" id="4096"/>
    <lineage>
        <taxon>Eukaryota</taxon>
        <taxon>Viridiplantae</taxon>
        <taxon>Streptophyta</taxon>
        <taxon>Embryophyta</taxon>
        <taxon>Tracheophyta</taxon>
        <taxon>Spermatophyta</taxon>
        <taxon>Magnoliopsida</taxon>
        <taxon>eudicotyledons</taxon>
        <taxon>Gunneridae</taxon>
        <taxon>Pentapetalae</taxon>
        <taxon>asterids</taxon>
        <taxon>lamiids</taxon>
        <taxon>Solanales</taxon>
        <taxon>Solanaceae</taxon>
        <taxon>Nicotianoideae</taxon>
        <taxon>Nicotianeae</taxon>
        <taxon>Nicotiana</taxon>
    </lineage>
</organism>
<evidence type="ECO:0000313" key="4">
    <source>
        <dbReference type="RefSeq" id="XP_009770634.1"/>
    </source>
</evidence>
<sequence>MTTGQPSSFLAFSEDTIRDAQKVKTSELDGVPSENEPFHGYFAEVDEVDPADASSIFEEAQRLCLITELRHCEVELHRASNEKKTLRLLLDKKEEELKHLRSELTKAREYESELEKQVTSIMKKYGLPLPSSEANTSMSQPQQKLDMIGQLRGEVDQVRAECNEWKVKMDALVVAKNDALAKLLALEVQLRNAQGSNLVQVGRIAKLEASLVKAKAEVVEARAEASVIQGKADRTVAIYLKDATDAQMELREASDQEKRSNDYEIKQAKLEEADAKFVLSSDGDDDVEDDEEEGAAEEVTPGEEAGPREATGPGEIAPLE</sequence>
<dbReference type="OrthoDB" id="1242885at2759"/>
<feature type="region of interest" description="Disordered" evidence="2">
    <location>
        <begin position="274"/>
        <end position="320"/>
    </location>
</feature>
<evidence type="ECO:0000256" key="2">
    <source>
        <dbReference type="SAM" id="MobiDB-lite"/>
    </source>
</evidence>
<reference evidence="3" key="1">
    <citation type="journal article" date="2013" name="Genome Biol.">
        <title>Reference genomes and transcriptomes of Nicotiana sylvestris and Nicotiana tomentosiformis.</title>
        <authorList>
            <person name="Sierro N."/>
            <person name="Battey J.N."/>
            <person name="Ouadi S."/>
            <person name="Bovet L."/>
            <person name="Goepfert S."/>
            <person name="Bakaher N."/>
            <person name="Peitsch M.C."/>
            <person name="Ivanov N.V."/>
        </authorList>
    </citation>
    <scope>NUCLEOTIDE SEQUENCE [LARGE SCALE GENOMIC DNA]</scope>
</reference>
<gene>
    <name evidence="4" type="primary">LOC104221298</name>
</gene>
<dbReference type="Proteomes" id="UP000189701">
    <property type="component" value="Unplaced"/>
</dbReference>
<feature type="compositionally biased region" description="Acidic residues" evidence="2">
    <location>
        <begin position="282"/>
        <end position="296"/>
    </location>
</feature>
<evidence type="ECO:0000313" key="3">
    <source>
        <dbReference type="Proteomes" id="UP000189701"/>
    </source>
</evidence>